<accession>A0A8J5JM90</accession>
<dbReference type="CDD" id="cd06558">
    <property type="entry name" value="crotonase-like"/>
    <property type="match status" value="1"/>
</dbReference>
<keyword evidence="4" id="KW-1185">Reference proteome</keyword>
<comment type="similarity">
    <text evidence="1 2">Belongs to the enoyl-CoA hydratase/isomerase family.</text>
</comment>
<dbReference type="NCBIfam" id="NF006108">
    <property type="entry name" value="PRK08259.1"/>
    <property type="match status" value="1"/>
</dbReference>
<evidence type="ECO:0000313" key="4">
    <source>
        <dbReference type="Proteomes" id="UP000747542"/>
    </source>
</evidence>
<dbReference type="Pfam" id="PF00378">
    <property type="entry name" value="ECH_1"/>
    <property type="match status" value="1"/>
</dbReference>
<dbReference type="EMBL" id="JAHLQT010034244">
    <property type="protein sequence ID" value="KAG7158898.1"/>
    <property type="molecule type" value="Genomic_DNA"/>
</dbReference>
<dbReference type="Proteomes" id="UP000747542">
    <property type="component" value="Unassembled WGS sequence"/>
</dbReference>
<dbReference type="PANTHER" id="PTHR43802">
    <property type="entry name" value="ENOYL-COA HYDRATASE"/>
    <property type="match status" value="1"/>
</dbReference>
<dbReference type="PROSITE" id="PS00166">
    <property type="entry name" value="ENOYL_COA_HYDRATASE"/>
    <property type="match status" value="1"/>
</dbReference>
<dbReference type="PANTHER" id="PTHR43802:SF1">
    <property type="entry name" value="IP11341P-RELATED"/>
    <property type="match status" value="1"/>
</dbReference>
<evidence type="ECO:0000256" key="1">
    <source>
        <dbReference type="ARBA" id="ARBA00005254"/>
    </source>
</evidence>
<reference evidence="3" key="1">
    <citation type="journal article" date="2021" name="Sci. Adv.">
        <title>The American lobster genome reveals insights on longevity, neural, and immune adaptations.</title>
        <authorList>
            <person name="Polinski J.M."/>
            <person name="Zimin A.V."/>
            <person name="Clark K.F."/>
            <person name="Kohn A.B."/>
            <person name="Sadowski N."/>
            <person name="Timp W."/>
            <person name="Ptitsyn A."/>
            <person name="Khanna P."/>
            <person name="Romanova D.Y."/>
            <person name="Williams P."/>
            <person name="Greenwood S.J."/>
            <person name="Moroz L.L."/>
            <person name="Walt D.R."/>
            <person name="Bodnar A.G."/>
        </authorList>
    </citation>
    <scope>NUCLEOTIDE SEQUENCE</scope>
    <source>
        <strain evidence="3">GMGI-L3</strain>
    </source>
</reference>
<proteinExistence type="inferred from homology"/>
<dbReference type="InterPro" id="IPR018376">
    <property type="entry name" value="Enoyl-CoA_hyd/isom_CS"/>
</dbReference>
<dbReference type="AlphaFoldDB" id="A0A8J5JM90"/>
<protein>
    <submittedName>
        <fullName evidence="3">Mevalonyl-coenzyme A hydratase sidH-like</fullName>
    </submittedName>
</protein>
<dbReference type="Gene3D" id="1.10.287.2460">
    <property type="match status" value="1"/>
</dbReference>
<comment type="caution">
    <text evidence="3">The sequence shown here is derived from an EMBL/GenBank/DDBJ whole genome shotgun (WGS) entry which is preliminary data.</text>
</comment>
<organism evidence="3 4">
    <name type="scientific">Homarus americanus</name>
    <name type="common">American lobster</name>
    <dbReference type="NCBI Taxonomy" id="6706"/>
    <lineage>
        <taxon>Eukaryota</taxon>
        <taxon>Metazoa</taxon>
        <taxon>Ecdysozoa</taxon>
        <taxon>Arthropoda</taxon>
        <taxon>Crustacea</taxon>
        <taxon>Multicrustacea</taxon>
        <taxon>Malacostraca</taxon>
        <taxon>Eumalacostraca</taxon>
        <taxon>Eucarida</taxon>
        <taxon>Decapoda</taxon>
        <taxon>Pleocyemata</taxon>
        <taxon>Astacidea</taxon>
        <taxon>Nephropoidea</taxon>
        <taxon>Nephropidae</taxon>
        <taxon>Homarus</taxon>
    </lineage>
</organism>
<dbReference type="InterPro" id="IPR001753">
    <property type="entry name" value="Enoyl-CoA_hydra/iso"/>
</dbReference>
<dbReference type="Gene3D" id="3.90.226.10">
    <property type="entry name" value="2-enoyl-CoA Hydratase, Chain A, domain 1"/>
    <property type="match status" value="1"/>
</dbReference>
<evidence type="ECO:0000313" key="3">
    <source>
        <dbReference type="EMBL" id="KAG7158898.1"/>
    </source>
</evidence>
<dbReference type="GO" id="GO:0003824">
    <property type="term" value="F:catalytic activity"/>
    <property type="evidence" value="ECO:0007669"/>
    <property type="project" value="InterPro"/>
</dbReference>
<dbReference type="SUPFAM" id="SSF52096">
    <property type="entry name" value="ClpP/crotonase"/>
    <property type="match status" value="1"/>
</dbReference>
<gene>
    <name evidence="3" type="primary">sidH-L</name>
    <name evidence="3" type="ORF">Hamer_G006275</name>
</gene>
<name>A0A8J5JM90_HOMAM</name>
<sequence>MSLSKRIMTALVALGRRSRLLSICRSIVGAKAMSTSGKTESSAQEGTVIVEHLPEITMIGINRPEKRNCVNTSTAVALLQAFQDFDKDDSAKIAVLYGVGGNFCAGFDLKELSEKPPERLSSSDRGPMGPTHYETKKPVIAAVEGFAVAGGLELALWCDLRVVEDTAVMGVFCRRFGVPLIDGGTVRLPAIVGLGRALDLILTGRAIKGKEALEWGLANRLVACGTAVGQAVNLAQSLVKFPQECMLADRASALHATFSAKSLQESLQFESENGIPIILKESVLGAQKFIGGVGRHGKFNLDHKIGSENSKL</sequence>
<dbReference type="InterPro" id="IPR029045">
    <property type="entry name" value="ClpP/crotonase-like_dom_sf"/>
</dbReference>
<evidence type="ECO:0000256" key="2">
    <source>
        <dbReference type="RuleBase" id="RU003707"/>
    </source>
</evidence>